<keyword evidence="3" id="KW-1185">Reference proteome</keyword>
<dbReference type="EMBL" id="QCYY01001598">
    <property type="protein sequence ID" value="ROT76878.1"/>
    <property type="molecule type" value="Genomic_DNA"/>
</dbReference>
<organism evidence="2 3">
    <name type="scientific">Penaeus vannamei</name>
    <name type="common">Whiteleg shrimp</name>
    <name type="synonym">Litopenaeus vannamei</name>
    <dbReference type="NCBI Taxonomy" id="6689"/>
    <lineage>
        <taxon>Eukaryota</taxon>
        <taxon>Metazoa</taxon>
        <taxon>Ecdysozoa</taxon>
        <taxon>Arthropoda</taxon>
        <taxon>Crustacea</taxon>
        <taxon>Multicrustacea</taxon>
        <taxon>Malacostraca</taxon>
        <taxon>Eumalacostraca</taxon>
        <taxon>Eucarida</taxon>
        <taxon>Decapoda</taxon>
        <taxon>Dendrobranchiata</taxon>
        <taxon>Penaeoidea</taxon>
        <taxon>Penaeidae</taxon>
        <taxon>Penaeus</taxon>
    </lineage>
</organism>
<comment type="caution">
    <text evidence="2">The sequence shown here is derived from an EMBL/GenBank/DDBJ whole genome shotgun (WGS) entry which is preliminary data.</text>
</comment>
<sequence>MAQVPDDTSWVALAQTTVSLRLQHQELRTERGSQRGRDTIHIASATGRDEPARRAAPQATARGPVTAAPVPALCLLALLVGRTRRPGSRHCDESARCLRDRRRVSVRRSFGSVAGREIRVCLRQRNRFLYGYQGWRLRKSPATTCRFCSRPEGPSAALGGREVVPSAAGEIEGRYFTLDLRNADLSSSCTNGNIKQDKARQSKSQEDKGRHNKTKQDGEIKQDQAKQHRGHYCPAAHAVGPETLQDFAIKRLVFRAWIGRPPRVGAGGEQRPSSARVIAAIIIHLGKFSWRSLSRRRSSRRGGISTASTCMKSGPALGPSQWAAATALRPPNQRLTKRDPANGRPGSEGVVTAPADGRRPAATASDGRRPRRRSREGGRSG</sequence>
<accession>A0A3R7QF64</accession>
<gene>
    <name evidence="2" type="ORF">C7M84_004516</name>
</gene>
<feature type="region of interest" description="Disordered" evidence="1">
    <location>
        <begin position="292"/>
        <end position="381"/>
    </location>
</feature>
<feature type="compositionally biased region" description="Basic and acidic residues" evidence="1">
    <location>
        <begin position="26"/>
        <end position="40"/>
    </location>
</feature>
<proteinExistence type="predicted"/>
<feature type="region of interest" description="Disordered" evidence="1">
    <location>
        <begin position="189"/>
        <end position="228"/>
    </location>
</feature>
<evidence type="ECO:0000313" key="3">
    <source>
        <dbReference type="Proteomes" id="UP000283509"/>
    </source>
</evidence>
<dbReference type="AlphaFoldDB" id="A0A3R7QF64"/>
<feature type="region of interest" description="Disordered" evidence="1">
    <location>
        <begin position="26"/>
        <end position="64"/>
    </location>
</feature>
<evidence type="ECO:0000313" key="2">
    <source>
        <dbReference type="EMBL" id="ROT76878.1"/>
    </source>
</evidence>
<protein>
    <submittedName>
        <fullName evidence="2">Uncharacterized protein</fullName>
    </submittedName>
</protein>
<name>A0A3R7QF64_PENVA</name>
<feature type="compositionally biased region" description="Basic and acidic residues" evidence="1">
    <location>
        <begin position="195"/>
        <end position="226"/>
    </location>
</feature>
<reference evidence="2 3" key="1">
    <citation type="submission" date="2018-04" db="EMBL/GenBank/DDBJ databases">
        <authorList>
            <person name="Zhang X."/>
            <person name="Yuan J."/>
            <person name="Li F."/>
            <person name="Xiang J."/>
        </authorList>
    </citation>
    <scope>NUCLEOTIDE SEQUENCE [LARGE SCALE GENOMIC DNA]</scope>
    <source>
        <tissue evidence="2">Muscle</tissue>
    </source>
</reference>
<dbReference type="Proteomes" id="UP000283509">
    <property type="component" value="Unassembled WGS sequence"/>
</dbReference>
<feature type="compositionally biased region" description="Low complexity" evidence="1">
    <location>
        <begin position="54"/>
        <end position="64"/>
    </location>
</feature>
<reference evidence="2 3" key="2">
    <citation type="submission" date="2019-01" db="EMBL/GenBank/DDBJ databases">
        <title>The decoding of complex shrimp genome reveals the adaptation for benthos swimmer, frequently molting mechanism and breeding impact on genome.</title>
        <authorList>
            <person name="Sun Y."/>
            <person name="Gao Y."/>
            <person name="Yu Y."/>
        </authorList>
    </citation>
    <scope>NUCLEOTIDE SEQUENCE [LARGE SCALE GENOMIC DNA]</scope>
    <source>
        <tissue evidence="2">Muscle</tissue>
    </source>
</reference>
<evidence type="ECO:0000256" key="1">
    <source>
        <dbReference type="SAM" id="MobiDB-lite"/>
    </source>
</evidence>